<keyword evidence="16" id="KW-1185">Reference proteome</keyword>
<evidence type="ECO:0000259" key="14">
    <source>
        <dbReference type="PROSITE" id="PS51352"/>
    </source>
</evidence>
<dbReference type="PROSITE" id="PS51352">
    <property type="entry name" value="THIOREDOXIN_2"/>
    <property type="match status" value="1"/>
</dbReference>
<keyword evidence="4" id="KW-0575">Peroxidase</keyword>
<evidence type="ECO:0000256" key="6">
    <source>
        <dbReference type="ARBA" id="ARBA00023002"/>
    </source>
</evidence>
<evidence type="ECO:0000256" key="8">
    <source>
        <dbReference type="ARBA" id="ARBA00023284"/>
    </source>
</evidence>
<feature type="region of interest" description="Disordered" evidence="13">
    <location>
        <begin position="194"/>
        <end position="259"/>
    </location>
</feature>
<organism evidence="15 16">
    <name type="scientific">Sorangium cellulosum (strain So ce56)</name>
    <name type="common">Polyangium cellulosum (strain So ce56)</name>
    <dbReference type="NCBI Taxonomy" id="448385"/>
    <lineage>
        <taxon>Bacteria</taxon>
        <taxon>Pseudomonadati</taxon>
        <taxon>Myxococcota</taxon>
        <taxon>Polyangia</taxon>
        <taxon>Polyangiales</taxon>
        <taxon>Polyangiaceae</taxon>
        <taxon>Sorangium</taxon>
    </lineage>
</organism>
<dbReference type="SUPFAM" id="SSF52833">
    <property type="entry name" value="Thioredoxin-like"/>
    <property type="match status" value="1"/>
</dbReference>
<dbReference type="PANTHER" id="PTHR42801:SF4">
    <property type="entry name" value="AHPC_TSA FAMILY PROTEIN"/>
    <property type="match status" value="1"/>
</dbReference>
<evidence type="ECO:0000256" key="2">
    <source>
        <dbReference type="ARBA" id="ARBA00011245"/>
    </source>
</evidence>
<comment type="subunit">
    <text evidence="2">Monomer.</text>
</comment>
<dbReference type="eggNOG" id="COG1225">
    <property type="taxonomic scope" value="Bacteria"/>
</dbReference>
<dbReference type="STRING" id="448385.sce5009"/>
<keyword evidence="7" id="KW-1015">Disulfide bond</keyword>
<proteinExistence type="inferred from homology"/>
<protein>
    <recommendedName>
        <fullName evidence="3">thioredoxin-dependent peroxiredoxin</fullName>
        <ecNumber evidence="3">1.11.1.24</ecNumber>
    </recommendedName>
    <alternativeName>
        <fullName evidence="9">Thioredoxin peroxidase</fullName>
    </alternativeName>
    <alternativeName>
        <fullName evidence="11">Thioredoxin-dependent peroxiredoxin Bcp</fullName>
    </alternativeName>
</protein>
<dbReference type="BioCyc" id="SCEL448385:SCE_RS25705-MONOMER"/>
<dbReference type="GO" id="GO:0045454">
    <property type="term" value="P:cell redox homeostasis"/>
    <property type="evidence" value="ECO:0007669"/>
    <property type="project" value="TreeGrafter"/>
</dbReference>
<dbReference type="HOGENOM" id="CLU_093853_0_0_7"/>
<evidence type="ECO:0000256" key="12">
    <source>
        <dbReference type="ARBA" id="ARBA00049091"/>
    </source>
</evidence>
<evidence type="ECO:0000256" key="11">
    <source>
        <dbReference type="ARBA" id="ARBA00042639"/>
    </source>
</evidence>
<dbReference type="PANTHER" id="PTHR42801">
    <property type="entry name" value="THIOREDOXIN-DEPENDENT PEROXIDE REDUCTASE"/>
    <property type="match status" value="1"/>
</dbReference>
<comment type="similarity">
    <text evidence="10">Belongs to the peroxiredoxin family. BCP/PrxQ subfamily.</text>
</comment>
<dbReference type="KEGG" id="scl:sce5009"/>
<dbReference type="InterPro" id="IPR036249">
    <property type="entry name" value="Thioredoxin-like_sf"/>
</dbReference>
<feature type="compositionally biased region" description="Low complexity" evidence="13">
    <location>
        <begin position="194"/>
        <end position="235"/>
    </location>
</feature>
<dbReference type="Gene3D" id="3.40.30.10">
    <property type="entry name" value="Glutaredoxin"/>
    <property type="match status" value="1"/>
</dbReference>
<keyword evidence="5" id="KW-0049">Antioxidant</keyword>
<evidence type="ECO:0000256" key="9">
    <source>
        <dbReference type="ARBA" id="ARBA00032824"/>
    </source>
</evidence>
<dbReference type="EC" id="1.11.1.24" evidence="3"/>
<dbReference type="EMBL" id="AM746676">
    <property type="protein sequence ID" value="CAN95172.1"/>
    <property type="molecule type" value="Genomic_DNA"/>
</dbReference>
<dbReference type="InterPro" id="IPR013766">
    <property type="entry name" value="Thioredoxin_domain"/>
</dbReference>
<comment type="catalytic activity">
    <reaction evidence="12">
        <text>a hydroperoxide + [thioredoxin]-dithiol = an alcohol + [thioredoxin]-disulfide + H2O</text>
        <dbReference type="Rhea" id="RHEA:62620"/>
        <dbReference type="Rhea" id="RHEA-COMP:10698"/>
        <dbReference type="Rhea" id="RHEA-COMP:10700"/>
        <dbReference type="ChEBI" id="CHEBI:15377"/>
        <dbReference type="ChEBI" id="CHEBI:29950"/>
        <dbReference type="ChEBI" id="CHEBI:30879"/>
        <dbReference type="ChEBI" id="CHEBI:35924"/>
        <dbReference type="ChEBI" id="CHEBI:50058"/>
        <dbReference type="EC" id="1.11.1.24"/>
    </reaction>
</comment>
<dbReference type="InterPro" id="IPR000866">
    <property type="entry name" value="AhpC/TSA"/>
</dbReference>
<keyword evidence="8" id="KW-0676">Redox-active center</keyword>
<dbReference type="CDD" id="cd03017">
    <property type="entry name" value="PRX_BCP"/>
    <property type="match status" value="1"/>
</dbReference>
<dbReference type="GO" id="GO:0008379">
    <property type="term" value="F:thioredoxin peroxidase activity"/>
    <property type="evidence" value="ECO:0007669"/>
    <property type="project" value="TreeGrafter"/>
</dbReference>
<evidence type="ECO:0000313" key="16">
    <source>
        <dbReference type="Proteomes" id="UP000002139"/>
    </source>
</evidence>
<dbReference type="PROSITE" id="PS51257">
    <property type="entry name" value="PROKAR_LIPOPROTEIN"/>
    <property type="match status" value="1"/>
</dbReference>
<dbReference type="FunFam" id="3.40.30.10:FF:000007">
    <property type="entry name" value="Thioredoxin-dependent thiol peroxidase"/>
    <property type="match status" value="1"/>
</dbReference>
<sequence>MKRRFPIAVVFVVLAVVFAFASLLGCGAAERPDGGQGLIPVGAAAPDVFAADQHGAIQRLSDQRGRAVVVYFYPKDGTPGCTEEACAFRDAWDRFKQANVQVFGVSSDTRESHEKFATENKLPFPILVDTDHAWATAFGVPMRLGATARVTFLVDPDGKIAKVYPDVDPGVHADEVLKDAAQLTGAALPVAPAASGSAAPAAPDTAAPAATGAPPAAAPAGAAEPATAAPVATGTMLPPAAPAAPPAKGPPAKGSPARR</sequence>
<evidence type="ECO:0000313" key="15">
    <source>
        <dbReference type="EMBL" id="CAN95172.1"/>
    </source>
</evidence>
<evidence type="ECO:0000256" key="7">
    <source>
        <dbReference type="ARBA" id="ARBA00023157"/>
    </source>
</evidence>
<dbReference type="Proteomes" id="UP000002139">
    <property type="component" value="Chromosome"/>
</dbReference>
<reference evidence="15 16" key="1">
    <citation type="journal article" date="2007" name="Nat. Biotechnol.">
        <title>Complete genome sequence of the myxobacterium Sorangium cellulosum.</title>
        <authorList>
            <person name="Schneiker S."/>
            <person name="Perlova O."/>
            <person name="Kaiser O."/>
            <person name="Gerth K."/>
            <person name="Alici A."/>
            <person name="Altmeyer M.O."/>
            <person name="Bartels D."/>
            <person name="Bekel T."/>
            <person name="Beyer S."/>
            <person name="Bode E."/>
            <person name="Bode H.B."/>
            <person name="Bolten C.J."/>
            <person name="Choudhuri J.V."/>
            <person name="Doss S."/>
            <person name="Elnakady Y.A."/>
            <person name="Frank B."/>
            <person name="Gaigalat L."/>
            <person name="Goesmann A."/>
            <person name="Groeger C."/>
            <person name="Gross F."/>
            <person name="Jelsbak L."/>
            <person name="Jelsbak L."/>
            <person name="Kalinowski J."/>
            <person name="Kegler C."/>
            <person name="Knauber T."/>
            <person name="Konietzny S."/>
            <person name="Kopp M."/>
            <person name="Krause L."/>
            <person name="Krug D."/>
            <person name="Linke B."/>
            <person name="Mahmud T."/>
            <person name="Martinez-Arias R."/>
            <person name="McHardy A.C."/>
            <person name="Merai M."/>
            <person name="Meyer F."/>
            <person name="Mormann S."/>
            <person name="Munoz-Dorado J."/>
            <person name="Perez J."/>
            <person name="Pradella S."/>
            <person name="Rachid S."/>
            <person name="Raddatz G."/>
            <person name="Rosenau F."/>
            <person name="Rueckert C."/>
            <person name="Sasse F."/>
            <person name="Scharfe M."/>
            <person name="Schuster S.C."/>
            <person name="Suen G."/>
            <person name="Treuner-Lange A."/>
            <person name="Velicer G.J."/>
            <person name="Vorholter F.-J."/>
            <person name="Weissman K.J."/>
            <person name="Welch R.D."/>
            <person name="Wenzel S.C."/>
            <person name="Whitworth D.E."/>
            <person name="Wilhelm S."/>
            <person name="Wittmann C."/>
            <person name="Bloecker H."/>
            <person name="Puehler A."/>
            <person name="Mueller R."/>
        </authorList>
    </citation>
    <scope>NUCLEOTIDE SEQUENCE [LARGE SCALE GENOMIC DNA]</scope>
    <source>
        <strain evidence="16">So ce56</strain>
    </source>
</reference>
<gene>
    <name evidence="15" type="ordered locus">sce5009</name>
</gene>
<feature type="compositionally biased region" description="Pro residues" evidence="13">
    <location>
        <begin position="239"/>
        <end position="249"/>
    </location>
</feature>
<accession>A9FL26</accession>
<feature type="domain" description="Thioredoxin" evidence="14">
    <location>
        <begin position="39"/>
        <end position="185"/>
    </location>
</feature>
<feature type="compositionally biased region" description="Low complexity" evidence="13">
    <location>
        <begin position="250"/>
        <end position="259"/>
    </location>
</feature>
<evidence type="ECO:0000256" key="4">
    <source>
        <dbReference type="ARBA" id="ARBA00022559"/>
    </source>
</evidence>
<keyword evidence="6" id="KW-0560">Oxidoreductase</keyword>
<dbReference type="RefSeq" id="WP_012237641.1">
    <property type="nucleotide sequence ID" value="NC_010162.1"/>
</dbReference>
<comment type="function">
    <text evidence="1">Thiol-specific peroxidase that catalyzes the reduction of hydrogen peroxide and organic hydroperoxides to water and alcohols, respectively. Plays a role in cell protection against oxidative stress by detoxifying peroxides and as sensor of hydrogen peroxide-mediated signaling events.</text>
</comment>
<name>A9FL26_SORC5</name>
<evidence type="ECO:0000256" key="1">
    <source>
        <dbReference type="ARBA" id="ARBA00003330"/>
    </source>
</evidence>
<dbReference type="GO" id="GO:0005737">
    <property type="term" value="C:cytoplasm"/>
    <property type="evidence" value="ECO:0007669"/>
    <property type="project" value="TreeGrafter"/>
</dbReference>
<evidence type="ECO:0000256" key="13">
    <source>
        <dbReference type="SAM" id="MobiDB-lite"/>
    </source>
</evidence>
<evidence type="ECO:0000256" key="5">
    <source>
        <dbReference type="ARBA" id="ARBA00022862"/>
    </source>
</evidence>
<dbReference type="OrthoDB" id="69195at2"/>
<dbReference type="GO" id="GO:0034599">
    <property type="term" value="P:cellular response to oxidative stress"/>
    <property type="evidence" value="ECO:0007669"/>
    <property type="project" value="TreeGrafter"/>
</dbReference>
<evidence type="ECO:0000256" key="10">
    <source>
        <dbReference type="ARBA" id="ARBA00038489"/>
    </source>
</evidence>
<dbReference type="Pfam" id="PF00578">
    <property type="entry name" value="AhpC-TSA"/>
    <property type="match status" value="1"/>
</dbReference>
<dbReference type="InterPro" id="IPR050924">
    <property type="entry name" value="Peroxiredoxin_BCP/PrxQ"/>
</dbReference>
<dbReference type="AlphaFoldDB" id="A9FL26"/>
<evidence type="ECO:0000256" key="3">
    <source>
        <dbReference type="ARBA" id="ARBA00013017"/>
    </source>
</evidence>